<dbReference type="RefSeq" id="WP_025361247.1">
    <property type="nucleotide sequence ID" value="NZ_BAAABQ010000009.1"/>
</dbReference>
<proteinExistence type="predicted"/>
<name>A0ABR6BWY5_9PSEU</name>
<evidence type="ECO:0000313" key="2">
    <source>
        <dbReference type="Proteomes" id="UP000517916"/>
    </source>
</evidence>
<protein>
    <recommendedName>
        <fullName evidence="3">TetR family transcriptional regulator</fullName>
    </recommendedName>
</protein>
<comment type="caution">
    <text evidence="1">The sequence shown here is derived from an EMBL/GenBank/DDBJ whole genome shotgun (WGS) entry which is preliminary data.</text>
</comment>
<evidence type="ECO:0000313" key="1">
    <source>
        <dbReference type="EMBL" id="MBA8931398.1"/>
    </source>
</evidence>
<accession>A0ABR6BWY5</accession>
<reference evidence="1 2" key="1">
    <citation type="submission" date="2020-08" db="EMBL/GenBank/DDBJ databases">
        <title>Genomic Encyclopedia of Archaeal and Bacterial Type Strains, Phase II (KMG-II): from individual species to whole genera.</title>
        <authorList>
            <person name="Goeker M."/>
        </authorList>
    </citation>
    <scope>NUCLEOTIDE SEQUENCE [LARGE SCALE GENOMIC DNA]</scope>
    <source>
        <strain evidence="1 2">DSM 43850</strain>
    </source>
</reference>
<keyword evidence="2" id="KW-1185">Reference proteome</keyword>
<dbReference type="Proteomes" id="UP000517916">
    <property type="component" value="Unassembled WGS sequence"/>
</dbReference>
<sequence>MASLMANRRHDLDEFLEWIAAQPRTADLPRRAVRHWLERVTPEHLQAMRLAHANQPLMRRLASSGRDVRAEFGRVVDLLLGEGAGEQDRLLLRMAFDTASAALLASLGADTAPDVVLAVARKASDALAQTITD</sequence>
<evidence type="ECO:0008006" key="3">
    <source>
        <dbReference type="Google" id="ProtNLM"/>
    </source>
</evidence>
<dbReference type="EMBL" id="JACJID010000009">
    <property type="protein sequence ID" value="MBA8931398.1"/>
    <property type="molecule type" value="Genomic_DNA"/>
</dbReference>
<gene>
    <name evidence="1" type="ORF">BC739_008650</name>
</gene>
<organism evidence="1 2">
    <name type="scientific">Kutzneria viridogrisea</name>
    <dbReference type="NCBI Taxonomy" id="47990"/>
    <lineage>
        <taxon>Bacteria</taxon>
        <taxon>Bacillati</taxon>
        <taxon>Actinomycetota</taxon>
        <taxon>Actinomycetes</taxon>
        <taxon>Pseudonocardiales</taxon>
        <taxon>Pseudonocardiaceae</taxon>
        <taxon>Kutzneria</taxon>
    </lineage>
</organism>